<dbReference type="Pfam" id="PF13602">
    <property type="entry name" value="ADH_zinc_N_2"/>
    <property type="match status" value="1"/>
</dbReference>
<dbReference type="InterPro" id="IPR011032">
    <property type="entry name" value="GroES-like_sf"/>
</dbReference>
<dbReference type="PANTHER" id="PTHR11695:SF294">
    <property type="entry name" value="RETICULON-4-INTERACTING PROTEIN 1, MITOCHONDRIAL"/>
    <property type="match status" value="1"/>
</dbReference>
<dbReference type="InterPro" id="IPR020843">
    <property type="entry name" value="ER"/>
</dbReference>
<protein>
    <recommendedName>
        <fullName evidence="2">Enoyl reductase (ER) domain-containing protein</fullName>
    </recommendedName>
</protein>
<keyword evidence="1" id="KW-0560">Oxidoreductase</keyword>
<dbReference type="GO" id="GO:0016491">
    <property type="term" value="F:oxidoreductase activity"/>
    <property type="evidence" value="ECO:0007669"/>
    <property type="project" value="UniProtKB-KW"/>
</dbReference>
<dbReference type="InterPro" id="IPR036291">
    <property type="entry name" value="NAD(P)-bd_dom_sf"/>
</dbReference>
<evidence type="ECO:0000313" key="3">
    <source>
        <dbReference type="EMBL" id="OGZ73828.1"/>
    </source>
</evidence>
<dbReference type="AlphaFoldDB" id="A0A1G2IHZ4"/>
<dbReference type="InterPro" id="IPR013154">
    <property type="entry name" value="ADH-like_N"/>
</dbReference>
<dbReference type="SUPFAM" id="SSF50129">
    <property type="entry name" value="GroES-like"/>
    <property type="match status" value="1"/>
</dbReference>
<dbReference type="PROSITE" id="PS01162">
    <property type="entry name" value="QOR_ZETA_CRYSTAL"/>
    <property type="match status" value="1"/>
</dbReference>
<accession>A0A1G2IHZ4</accession>
<dbReference type="InterPro" id="IPR050700">
    <property type="entry name" value="YIM1/Zinc_Alcohol_DH_Fams"/>
</dbReference>
<proteinExistence type="predicted"/>
<evidence type="ECO:0000259" key="2">
    <source>
        <dbReference type="SMART" id="SM00829"/>
    </source>
</evidence>
<sequence>MKAVQIHTYGGVNKLEIVDIEKPKPGKGQVLLQVYASSINPFDIVMREGYVQKMIPSLPVTLGSDVAGVVVKVGEGVDHLHVGEKVYGQAIVLAGGSGAFAEFAVTPVTSIAKMPENIGFNEAAAVVLTGVSAVQAICEHFNLQSGQKILIHGGAGGIGTIAIQMAKLIGAYVATTATGEGIDYVKKLGADMVIDYKSQEFDQLIFNYDAVFDTVGGQTYEKSFKVLKKDGIIVSMLAKPDKNVMEQYGVIAIAQATKVTTEHLDMLRNFITVENVTVHVDKVFPLDKIKKAFKAKETGDIKGKIAIEIK</sequence>
<dbReference type="InterPro" id="IPR002364">
    <property type="entry name" value="Quin_OxRdtase/zeta-crystal_CS"/>
</dbReference>
<dbReference type="SMART" id="SM00829">
    <property type="entry name" value="PKS_ER"/>
    <property type="match status" value="1"/>
</dbReference>
<dbReference type="Gene3D" id="3.40.50.720">
    <property type="entry name" value="NAD(P)-binding Rossmann-like Domain"/>
    <property type="match status" value="1"/>
</dbReference>
<organism evidence="3 4">
    <name type="scientific">Candidatus Staskawiczbacteria bacterium RIFCSPLOWO2_01_FULL_38_12b</name>
    <dbReference type="NCBI Taxonomy" id="1802214"/>
    <lineage>
        <taxon>Bacteria</taxon>
        <taxon>Candidatus Staskawicziibacteriota</taxon>
    </lineage>
</organism>
<name>A0A1G2IHZ4_9BACT</name>
<dbReference type="Proteomes" id="UP000176774">
    <property type="component" value="Unassembled WGS sequence"/>
</dbReference>
<dbReference type="Gene3D" id="3.90.180.10">
    <property type="entry name" value="Medium-chain alcohol dehydrogenases, catalytic domain"/>
    <property type="match status" value="1"/>
</dbReference>
<dbReference type="SUPFAM" id="SSF51735">
    <property type="entry name" value="NAD(P)-binding Rossmann-fold domains"/>
    <property type="match status" value="1"/>
</dbReference>
<dbReference type="STRING" id="1802214.A2908_01305"/>
<dbReference type="GO" id="GO:0008270">
    <property type="term" value="F:zinc ion binding"/>
    <property type="evidence" value="ECO:0007669"/>
    <property type="project" value="InterPro"/>
</dbReference>
<dbReference type="CDD" id="cd05289">
    <property type="entry name" value="MDR_like_2"/>
    <property type="match status" value="1"/>
</dbReference>
<dbReference type="PANTHER" id="PTHR11695">
    <property type="entry name" value="ALCOHOL DEHYDROGENASE RELATED"/>
    <property type="match status" value="1"/>
</dbReference>
<feature type="domain" description="Enoyl reductase (ER)" evidence="2">
    <location>
        <begin position="10"/>
        <end position="307"/>
    </location>
</feature>
<comment type="caution">
    <text evidence="3">The sequence shown here is derived from an EMBL/GenBank/DDBJ whole genome shotgun (WGS) entry which is preliminary data.</text>
</comment>
<gene>
    <name evidence="3" type="ORF">A2908_01305</name>
</gene>
<reference evidence="3 4" key="1">
    <citation type="journal article" date="2016" name="Nat. Commun.">
        <title>Thousands of microbial genomes shed light on interconnected biogeochemical processes in an aquifer system.</title>
        <authorList>
            <person name="Anantharaman K."/>
            <person name="Brown C.T."/>
            <person name="Hug L.A."/>
            <person name="Sharon I."/>
            <person name="Castelle C.J."/>
            <person name="Probst A.J."/>
            <person name="Thomas B.C."/>
            <person name="Singh A."/>
            <person name="Wilkins M.J."/>
            <person name="Karaoz U."/>
            <person name="Brodie E.L."/>
            <person name="Williams K.H."/>
            <person name="Hubbard S.S."/>
            <person name="Banfield J.F."/>
        </authorList>
    </citation>
    <scope>NUCLEOTIDE SEQUENCE [LARGE SCALE GENOMIC DNA]</scope>
</reference>
<dbReference type="EMBL" id="MHPA01000006">
    <property type="protein sequence ID" value="OGZ73828.1"/>
    <property type="molecule type" value="Genomic_DNA"/>
</dbReference>
<dbReference type="Pfam" id="PF08240">
    <property type="entry name" value="ADH_N"/>
    <property type="match status" value="1"/>
</dbReference>
<evidence type="ECO:0000256" key="1">
    <source>
        <dbReference type="ARBA" id="ARBA00023002"/>
    </source>
</evidence>
<evidence type="ECO:0000313" key="4">
    <source>
        <dbReference type="Proteomes" id="UP000176774"/>
    </source>
</evidence>